<dbReference type="InterPro" id="IPR012341">
    <property type="entry name" value="6hp_glycosidase-like_sf"/>
</dbReference>
<dbReference type="SUPFAM" id="SSF48208">
    <property type="entry name" value="Six-hairpin glycosidases"/>
    <property type="match status" value="1"/>
</dbReference>
<protein>
    <submittedName>
        <fullName evidence="3">Cell wall glycosyl hydrolase YteR</fullName>
    </submittedName>
</protein>
<dbReference type="Proteomes" id="UP000011086">
    <property type="component" value="Unassembled WGS sequence"/>
</dbReference>
<dbReference type="AlphaFoldDB" id="A0AA97P395"/>
<keyword evidence="1 3" id="KW-0378">Hydrolase</keyword>
<dbReference type="InterPro" id="IPR052043">
    <property type="entry name" value="PolySaccharide_Degr_Enz"/>
</dbReference>
<dbReference type="PANTHER" id="PTHR33886:SF9">
    <property type="entry name" value="UNSATURATED RHAMNOGALACTURONAN HYDROLASE (EUROFUNG)"/>
    <property type="match status" value="1"/>
</dbReference>
<organism evidence="3">
    <name type="scientific">Pyricularia oryzae (strain Y34)</name>
    <name type="common">Rice blast fungus</name>
    <name type="synonym">Magnaporthe oryzae</name>
    <dbReference type="NCBI Taxonomy" id="1143189"/>
    <lineage>
        <taxon>Eukaryota</taxon>
        <taxon>Fungi</taxon>
        <taxon>Dikarya</taxon>
        <taxon>Ascomycota</taxon>
        <taxon>Pezizomycotina</taxon>
        <taxon>Sordariomycetes</taxon>
        <taxon>Sordariomycetidae</taxon>
        <taxon>Magnaporthales</taxon>
        <taxon>Pyriculariaceae</taxon>
        <taxon>Pyricularia</taxon>
    </lineage>
</organism>
<dbReference type="SMR" id="A0AA97P395"/>
<feature type="chain" id="PRO_5041654712" evidence="2">
    <location>
        <begin position="22"/>
        <end position="405"/>
    </location>
</feature>
<proteinExistence type="predicted"/>
<dbReference type="GO" id="GO:0005975">
    <property type="term" value="P:carbohydrate metabolic process"/>
    <property type="evidence" value="ECO:0007669"/>
    <property type="project" value="InterPro"/>
</dbReference>
<dbReference type="PANTHER" id="PTHR33886">
    <property type="entry name" value="UNSATURATED RHAMNOGALACTURONAN HYDROLASE (EUROFUNG)"/>
    <property type="match status" value="1"/>
</dbReference>
<evidence type="ECO:0000256" key="2">
    <source>
        <dbReference type="SAM" id="SignalP"/>
    </source>
</evidence>
<feature type="signal peptide" evidence="2">
    <location>
        <begin position="1"/>
        <end position="21"/>
    </location>
</feature>
<evidence type="ECO:0000313" key="3">
    <source>
        <dbReference type="EMBL" id="ELQ41203.1"/>
    </source>
</evidence>
<evidence type="ECO:0000256" key="1">
    <source>
        <dbReference type="ARBA" id="ARBA00022801"/>
    </source>
</evidence>
<dbReference type="Pfam" id="PF07470">
    <property type="entry name" value="Glyco_hydro_88"/>
    <property type="match status" value="1"/>
</dbReference>
<dbReference type="EMBL" id="JH793942">
    <property type="protein sequence ID" value="ELQ41203.1"/>
    <property type="molecule type" value="Genomic_DNA"/>
</dbReference>
<reference evidence="3" key="1">
    <citation type="journal article" date="2012" name="PLoS Genet.">
        <title>Comparative analysis of the genomes of two field isolates of the rice blast fungus Magnaporthe oryzae.</title>
        <authorList>
            <person name="Xue M."/>
            <person name="Yang J."/>
            <person name="Li Z."/>
            <person name="Hu S."/>
            <person name="Yao N."/>
            <person name="Dean R.A."/>
            <person name="Zhao W."/>
            <person name="Shen M."/>
            <person name="Zhang H."/>
            <person name="Li C."/>
            <person name="Liu L."/>
            <person name="Cao L."/>
            <person name="Xu X."/>
            <person name="Xing Y."/>
            <person name="Hsiang T."/>
            <person name="Zhang Z."/>
            <person name="Xu J.R."/>
            <person name="Peng Y.L."/>
        </authorList>
    </citation>
    <scope>NUCLEOTIDE SEQUENCE</scope>
    <source>
        <strain evidence="3">Y34</strain>
    </source>
</reference>
<name>A0AA97P395_PYRO3</name>
<gene>
    <name evidence="3" type="ORF">OOU_Y34scaffold00291g8</name>
</gene>
<dbReference type="InterPro" id="IPR010905">
    <property type="entry name" value="Glyco_hydro_88"/>
</dbReference>
<sequence>MKLSAMTAAASTVLLATGASSAAVPAAGGQKCPKPVTTAYASRMAESWIKLNNEQQRAAWYGRAALYTGYEAVIARTGNDTLLDWYRSKMDGGIVNPDGSIIDWRPTHYSMDDYRIGHNMLYWYERTGEEKYKIAADTVRDMLKGHPQTPTGGFWHRDVVYPNQMWLDGIYMADTFYARYTKMFQPDNQTAWDHIVLQWDKIEEIARVPSTNLLVHGFDESKTAVWADPVTGAAPIVWNRAVGWYIWSLVEILDLFPQSHPGYARLMKYFTTLAEGLKRAQDPESHGWWLVMSDPYIGVEGNYLESSAAAMFTYGWLAGMKRGWISEEEFLGPATIAYSHMIQDFVTENADGTVTWEKTVEVGSLGSNATFEYYTGIPVVQHDTRGVGPFLLAAVEWEERNNIAS</sequence>
<keyword evidence="2" id="KW-0732">Signal</keyword>
<accession>A0AA97P395</accession>
<dbReference type="InterPro" id="IPR008928">
    <property type="entry name" value="6-hairpin_glycosidase_sf"/>
</dbReference>
<dbReference type="GO" id="GO:0016787">
    <property type="term" value="F:hydrolase activity"/>
    <property type="evidence" value="ECO:0007669"/>
    <property type="project" value="UniProtKB-KW"/>
</dbReference>
<dbReference type="Gene3D" id="1.50.10.10">
    <property type="match status" value="1"/>
</dbReference>